<dbReference type="GO" id="GO:0005886">
    <property type="term" value="C:plasma membrane"/>
    <property type="evidence" value="ECO:0007669"/>
    <property type="project" value="TreeGrafter"/>
</dbReference>
<accession>A0AAV7BF15</accession>
<keyword evidence="1" id="KW-0813">Transport</keyword>
<evidence type="ECO:0000313" key="4">
    <source>
        <dbReference type="Proteomes" id="UP000824782"/>
    </source>
</evidence>
<dbReference type="GO" id="GO:0005769">
    <property type="term" value="C:early endosome"/>
    <property type="evidence" value="ECO:0007669"/>
    <property type="project" value="TreeGrafter"/>
</dbReference>
<organism evidence="3 4">
    <name type="scientific">Engystomops pustulosus</name>
    <name type="common">Tungara frog</name>
    <name type="synonym">Physalaemus pustulosus</name>
    <dbReference type="NCBI Taxonomy" id="76066"/>
    <lineage>
        <taxon>Eukaryota</taxon>
        <taxon>Metazoa</taxon>
        <taxon>Chordata</taxon>
        <taxon>Craniata</taxon>
        <taxon>Vertebrata</taxon>
        <taxon>Euteleostomi</taxon>
        <taxon>Amphibia</taxon>
        <taxon>Batrachia</taxon>
        <taxon>Anura</taxon>
        <taxon>Neobatrachia</taxon>
        <taxon>Hyloidea</taxon>
        <taxon>Leptodactylidae</taxon>
        <taxon>Leiuperinae</taxon>
        <taxon>Engystomops</taxon>
    </lineage>
</organism>
<dbReference type="GO" id="GO:0005794">
    <property type="term" value="C:Golgi apparatus"/>
    <property type="evidence" value="ECO:0007669"/>
    <property type="project" value="TreeGrafter"/>
</dbReference>
<dbReference type="AlphaFoldDB" id="A0AAV7BF15"/>
<dbReference type="PANTHER" id="PTHR45711">
    <property type="entry name" value="CHLORIDE CHANNEL PROTEIN"/>
    <property type="match status" value="1"/>
</dbReference>
<comment type="caution">
    <text evidence="3">The sequence shown here is derived from an EMBL/GenBank/DDBJ whole genome shotgun (WGS) entry which is preliminary data.</text>
</comment>
<dbReference type="GO" id="GO:0005247">
    <property type="term" value="F:voltage-gated chloride channel activity"/>
    <property type="evidence" value="ECO:0007669"/>
    <property type="project" value="TreeGrafter"/>
</dbReference>
<keyword evidence="1" id="KW-0406">Ion transport</keyword>
<dbReference type="GO" id="GO:0008021">
    <property type="term" value="C:synaptic vesicle"/>
    <property type="evidence" value="ECO:0007669"/>
    <property type="project" value="TreeGrafter"/>
</dbReference>
<dbReference type="EMBL" id="WNYA01000005">
    <property type="protein sequence ID" value="KAG8571195.1"/>
    <property type="molecule type" value="Genomic_DNA"/>
</dbReference>
<dbReference type="SUPFAM" id="SSF81340">
    <property type="entry name" value="Clc chloride channel"/>
    <property type="match status" value="1"/>
</dbReference>
<dbReference type="PANTHER" id="PTHR45711:SF7">
    <property type="entry name" value="H(+)_CL(-) EXCHANGE TRANSPORTER 5"/>
    <property type="match status" value="1"/>
</dbReference>
<evidence type="ECO:0000256" key="1">
    <source>
        <dbReference type="ARBA" id="ARBA00023065"/>
    </source>
</evidence>
<keyword evidence="4" id="KW-1185">Reference proteome</keyword>
<evidence type="ECO:0008006" key="5">
    <source>
        <dbReference type="Google" id="ProtNLM"/>
    </source>
</evidence>
<evidence type="ECO:0000313" key="3">
    <source>
        <dbReference type="EMBL" id="KAG8571195.1"/>
    </source>
</evidence>
<keyword evidence="2" id="KW-1133">Transmembrane helix</keyword>
<keyword evidence="2" id="KW-0812">Transmembrane</keyword>
<dbReference type="InterPro" id="IPR014743">
    <property type="entry name" value="Cl-channel_core"/>
</dbReference>
<name>A0AAV7BF15_ENGPU</name>
<feature type="transmembrane region" description="Helical" evidence="2">
    <location>
        <begin position="215"/>
        <end position="233"/>
    </location>
</feature>
<reference evidence="3" key="1">
    <citation type="thesis" date="2020" institute="ProQuest LLC" country="789 East Eisenhower Parkway, Ann Arbor, MI, USA">
        <title>Comparative Genomics and Chromosome Evolution.</title>
        <authorList>
            <person name="Mudd A.B."/>
        </authorList>
    </citation>
    <scope>NUCLEOTIDE SEQUENCE</scope>
    <source>
        <strain evidence="3">237g6f4</strain>
        <tissue evidence="3">Blood</tissue>
    </source>
</reference>
<sequence length="270" mass="30623">MPPPLYKLQVTLGMENKGFRRSSLNSFHSSTSDEDMVEITEATLDFTVADDVPPIDREMAEGFTAYNGNGVYGTSNVMDFLEVPGVGTYEDFNTIDWVREKSRDRDRHREILSKSKESAWALLHSVSDAFSGWLLMLLIGLFAGSLAGLIDISSHWMTDLKEGICVKWFWFNHEQCCWKSDNVTFNDRNNCPEWRSWSQLIIGQSEGGFAYMVNYFLYILWALIFSLLAVLLVRNFAPYACGSGIPEVRSYITFGSDGDFLASLLYIKSV</sequence>
<keyword evidence="2" id="KW-0472">Membrane</keyword>
<dbReference type="Gene3D" id="1.10.3080.10">
    <property type="entry name" value="Clc chloride channel"/>
    <property type="match status" value="1"/>
</dbReference>
<proteinExistence type="predicted"/>
<feature type="transmembrane region" description="Helical" evidence="2">
    <location>
        <begin position="130"/>
        <end position="150"/>
    </location>
</feature>
<dbReference type="Proteomes" id="UP000824782">
    <property type="component" value="Unassembled WGS sequence"/>
</dbReference>
<protein>
    <recommendedName>
        <fullName evidence="5">H(+)/Cl(-) exchange transporter 5</fullName>
    </recommendedName>
</protein>
<evidence type="ECO:0000256" key="2">
    <source>
        <dbReference type="SAM" id="Phobius"/>
    </source>
</evidence>
<gene>
    <name evidence="3" type="ORF">GDO81_011551</name>
</gene>